<organism evidence="2 3">
    <name type="scientific">Thermosipho japonicus</name>
    <dbReference type="NCBI Taxonomy" id="90323"/>
    <lineage>
        <taxon>Bacteria</taxon>
        <taxon>Thermotogati</taxon>
        <taxon>Thermotogota</taxon>
        <taxon>Thermotogae</taxon>
        <taxon>Thermotogales</taxon>
        <taxon>Fervidobacteriaceae</taxon>
        <taxon>Thermosipho</taxon>
    </lineage>
</organism>
<comment type="caution">
    <text evidence="2">The sequence shown here is derived from an EMBL/GenBank/DDBJ whole genome shotgun (WGS) entry which is preliminary data.</text>
</comment>
<name>A0A841GHG6_9BACT</name>
<dbReference type="AlphaFoldDB" id="A0A841GHG6"/>
<dbReference type="EMBL" id="JACHEX010000005">
    <property type="protein sequence ID" value="MBB6063146.1"/>
    <property type="molecule type" value="Genomic_DNA"/>
</dbReference>
<evidence type="ECO:0000313" key="3">
    <source>
        <dbReference type="Proteomes" id="UP000555828"/>
    </source>
</evidence>
<dbReference type="Gene3D" id="1.10.287.950">
    <property type="entry name" value="Methyl-accepting chemotaxis protein"/>
    <property type="match status" value="1"/>
</dbReference>
<feature type="non-terminal residue" evidence="2">
    <location>
        <position position="1"/>
    </location>
</feature>
<evidence type="ECO:0000256" key="1">
    <source>
        <dbReference type="SAM" id="Coils"/>
    </source>
</evidence>
<feature type="coiled-coil region" evidence="1">
    <location>
        <begin position="6"/>
        <end position="33"/>
    </location>
</feature>
<sequence>EVSAAIDRVTRTIQDVEDEIKKMALDVEEQAKQATEVKTYSDDLNVAVSSLNEYLSKFKI</sequence>
<proteinExistence type="predicted"/>
<evidence type="ECO:0000313" key="2">
    <source>
        <dbReference type="EMBL" id="MBB6063146.1"/>
    </source>
</evidence>
<accession>A0A841GHG6</accession>
<dbReference type="RefSeq" id="WP_184619751.1">
    <property type="nucleotide sequence ID" value="NZ_JACHEX010000005.1"/>
</dbReference>
<gene>
    <name evidence="2" type="ORF">HNP65_001610</name>
</gene>
<reference evidence="2 3" key="1">
    <citation type="submission" date="2020-08" db="EMBL/GenBank/DDBJ databases">
        <title>Genomic Encyclopedia of Type Strains, Phase IV (KMG-IV): sequencing the most valuable type-strain genomes for metagenomic binning, comparative biology and taxonomic classification.</title>
        <authorList>
            <person name="Goeker M."/>
        </authorList>
    </citation>
    <scope>NUCLEOTIDE SEQUENCE [LARGE SCALE GENOMIC DNA]</scope>
    <source>
        <strain evidence="2 3">DSM 13481</strain>
    </source>
</reference>
<dbReference type="Proteomes" id="UP000555828">
    <property type="component" value="Unassembled WGS sequence"/>
</dbReference>
<keyword evidence="3" id="KW-1185">Reference proteome</keyword>
<protein>
    <submittedName>
        <fullName evidence="2">Methyl-accepting chemotaxis protein</fullName>
    </submittedName>
</protein>
<keyword evidence="1" id="KW-0175">Coiled coil</keyword>